<dbReference type="Proteomes" id="UP000288805">
    <property type="component" value="Unassembled WGS sequence"/>
</dbReference>
<reference evidence="2 3" key="1">
    <citation type="journal article" date="2018" name="PLoS Genet.">
        <title>Population sequencing reveals clonal diversity and ancestral inbreeding in the grapevine cultivar Chardonnay.</title>
        <authorList>
            <person name="Roach M.J."/>
            <person name="Johnson D.L."/>
            <person name="Bohlmann J."/>
            <person name="van Vuuren H.J."/>
            <person name="Jones S.J."/>
            <person name="Pretorius I.S."/>
            <person name="Schmidt S.A."/>
            <person name="Borneman A.R."/>
        </authorList>
    </citation>
    <scope>NUCLEOTIDE SEQUENCE [LARGE SCALE GENOMIC DNA]</scope>
    <source>
        <strain evidence="3">cv. Chardonnay</strain>
        <tissue evidence="2">Leaf</tissue>
    </source>
</reference>
<evidence type="ECO:0000313" key="3">
    <source>
        <dbReference type="Proteomes" id="UP000288805"/>
    </source>
</evidence>
<name>A0A438DT20_VITVI</name>
<dbReference type="PANTHER" id="PTHR24559">
    <property type="entry name" value="TRANSPOSON TY3-I GAG-POL POLYPROTEIN"/>
    <property type="match status" value="1"/>
</dbReference>
<dbReference type="AlphaFoldDB" id="A0A438DT20"/>
<sequence length="135" mass="14929">MTPSELVELRGQLTELLDAGLIQPSRAPYGAPVHIAKGDESKTTCVTRYGSYEFLVMPFRLTNAPATFCNLMNDVLFDFLDSFVVVYLDDIVIYSQTLQDHLVHLEKALGVQGTNMHGWIQGGSNPGLAYTYKGN</sequence>
<proteinExistence type="predicted"/>
<keyword evidence="2" id="KW-0808">Transferase</keyword>
<dbReference type="Pfam" id="PF00078">
    <property type="entry name" value="RVT_1"/>
    <property type="match status" value="1"/>
</dbReference>
<dbReference type="EMBL" id="QGNW01001503">
    <property type="protein sequence ID" value="RVW38647.1"/>
    <property type="molecule type" value="Genomic_DNA"/>
</dbReference>
<dbReference type="PANTHER" id="PTHR24559:SF443">
    <property type="entry name" value="RNA-DIRECTED DNA POLYMERASE HOMOLOG"/>
    <property type="match status" value="1"/>
</dbReference>
<organism evidence="2 3">
    <name type="scientific">Vitis vinifera</name>
    <name type="common">Grape</name>
    <dbReference type="NCBI Taxonomy" id="29760"/>
    <lineage>
        <taxon>Eukaryota</taxon>
        <taxon>Viridiplantae</taxon>
        <taxon>Streptophyta</taxon>
        <taxon>Embryophyta</taxon>
        <taxon>Tracheophyta</taxon>
        <taxon>Spermatophyta</taxon>
        <taxon>Magnoliopsida</taxon>
        <taxon>eudicotyledons</taxon>
        <taxon>Gunneridae</taxon>
        <taxon>Pentapetalae</taxon>
        <taxon>rosids</taxon>
        <taxon>Vitales</taxon>
        <taxon>Vitaceae</taxon>
        <taxon>Viteae</taxon>
        <taxon>Vitis</taxon>
    </lineage>
</organism>
<accession>A0A438DT20</accession>
<feature type="domain" description="Reverse transcriptase" evidence="1">
    <location>
        <begin position="42"/>
        <end position="107"/>
    </location>
</feature>
<dbReference type="CDD" id="cd01647">
    <property type="entry name" value="RT_LTR"/>
    <property type="match status" value="1"/>
</dbReference>
<protein>
    <submittedName>
        <fullName evidence="2">RNA-directed DNA polymerase-like</fullName>
    </submittedName>
</protein>
<dbReference type="SUPFAM" id="SSF56672">
    <property type="entry name" value="DNA/RNA polymerases"/>
    <property type="match status" value="1"/>
</dbReference>
<evidence type="ECO:0000313" key="2">
    <source>
        <dbReference type="EMBL" id="RVW38647.1"/>
    </source>
</evidence>
<evidence type="ECO:0000259" key="1">
    <source>
        <dbReference type="Pfam" id="PF00078"/>
    </source>
</evidence>
<keyword evidence="2" id="KW-0695">RNA-directed DNA polymerase</keyword>
<comment type="caution">
    <text evidence="2">The sequence shown here is derived from an EMBL/GenBank/DDBJ whole genome shotgun (WGS) entry which is preliminary data.</text>
</comment>
<gene>
    <name evidence="2" type="primary">RRPO_35</name>
    <name evidence="2" type="ORF">CK203_077498</name>
</gene>
<dbReference type="GO" id="GO:0003964">
    <property type="term" value="F:RNA-directed DNA polymerase activity"/>
    <property type="evidence" value="ECO:0007669"/>
    <property type="project" value="UniProtKB-KW"/>
</dbReference>
<dbReference type="InterPro" id="IPR043128">
    <property type="entry name" value="Rev_trsase/Diguanyl_cyclase"/>
</dbReference>
<dbReference type="Gene3D" id="3.30.70.270">
    <property type="match status" value="1"/>
</dbReference>
<dbReference type="InterPro" id="IPR053134">
    <property type="entry name" value="RNA-dir_DNA_polymerase"/>
</dbReference>
<keyword evidence="2" id="KW-0548">Nucleotidyltransferase</keyword>
<dbReference type="InterPro" id="IPR043502">
    <property type="entry name" value="DNA/RNA_pol_sf"/>
</dbReference>
<dbReference type="InterPro" id="IPR000477">
    <property type="entry name" value="RT_dom"/>
</dbReference>